<dbReference type="AlphaFoldDB" id="A0A8H6VTQ9"/>
<evidence type="ECO:0000256" key="3">
    <source>
        <dbReference type="RuleBase" id="RU003322"/>
    </source>
</evidence>
<dbReference type="Pfam" id="PF00012">
    <property type="entry name" value="HSP70"/>
    <property type="match status" value="1"/>
</dbReference>
<evidence type="ECO:0000256" key="4">
    <source>
        <dbReference type="SAM" id="MobiDB-lite"/>
    </source>
</evidence>
<dbReference type="PROSITE" id="PS00297">
    <property type="entry name" value="HSP70_1"/>
    <property type="match status" value="1"/>
</dbReference>
<evidence type="ECO:0000313" key="5">
    <source>
        <dbReference type="EMBL" id="KAF7293612.1"/>
    </source>
</evidence>
<dbReference type="CDD" id="cd10234">
    <property type="entry name" value="ASKHA_NBD_HSP70_DnaK-like"/>
    <property type="match status" value="1"/>
</dbReference>
<dbReference type="SUPFAM" id="SSF53067">
    <property type="entry name" value="Actin-like ATPase domain"/>
    <property type="match status" value="2"/>
</dbReference>
<reference evidence="5" key="1">
    <citation type="submission" date="2020-05" db="EMBL/GenBank/DDBJ databases">
        <title>Mycena genomes resolve the evolution of fungal bioluminescence.</title>
        <authorList>
            <person name="Tsai I.J."/>
        </authorList>
    </citation>
    <scope>NUCLEOTIDE SEQUENCE</scope>
    <source>
        <strain evidence="5">171206Taipei</strain>
    </source>
</reference>
<dbReference type="InterPro" id="IPR018181">
    <property type="entry name" value="Heat_shock_70_CS"/>
</dbReference>
<proteinExistence type="inferred from homology"/>
<dbReference type="PANTHER" id="PTHR19375">
    <property type="entry name" value="HEAT SHOCK PROTEIN 70KDA"/>
    <property type="match status" value="1"/>
</dbReference>
<accession>A0A8H6VTQ9</accession>
<dbReference type="InterPro" id="IPR029047">
    <property type="entry name" value="HSP70_peptide-bd_sf"/>
</dbReference>
<dbReference type="InterPro" id="IPR013126">
    <property type="entry name" value="Hsp_70_fam"/>
</dbReference>
<evidence type="ECO:0000313" key="6">
    <source>
        <dbReference type="Proteomes" id="UP000636479"/>
    </source>
</evidence>
<dbReference type="Gene3D" id="1.20.1270.10">
    <property type="match status" value="1"/>
</dbReference>
<comment type="similarity">
    <text evidence="3">Belongs to the heat shock protein 70 family.</text>
</comment>
<dbReference type="FunFam" id="3.30.420.40:FF:000004">
    <property type="entry name" value="Molecular chaperone DnaK"/>
    <property type="match status" value="1"/>
</dbReference>
<dbReference type="InterPro" id="IPR029048">
    <property type="entry name" value="HSP70_C_sf"/>
</dbReference>
<dbReference type="InterPro" id="IPR043129">
    <property type="entry name" value="ATPase_NBD"/>
</dbReference>
<dbReference type="Gene3D" id="3.30.420.40">
    <property type="match status" value="1"/>
</dbReference>
<gene>
    <name evidence="5" type="ORF">MIND_01140400</name>
</gene>
<dbReference type="SUPFAM" id="SSF100920">
    <property type="entry name" value="Heat shock protein 70kD (HSP70), peptide-binding domain"/>
    <property type="match status" value="1"/>
</dbReference>
<evidence type="ECO:0000256" key="1">
    <source>
        <dbReference type="ARBA" id="ARBA00022741"/>
    </source>
</evidence>
<name>A0A8H6VTQ9_9AGAR</name>
<keyword evidence="6" id="KW-1185">Reference proteome</keyword>
<keyword evidence="1 3" id="KW-0547">Nucleotide-binding</keyword>
<feature type="compositionally biased region" description="Basic and acidic residues" evidence="4">
    <location>
        <begin position="529"/>
        <end position="541"/>
    </location>
</feature>
<dbReference type="RefSeq" id="XP_037215775.1">
    <property type="nucleotide sequence ID" value="XM_037367943.1"/>
</dbReference>
<keyword evidence="2 3" id="KW-0067">ATP-binding</keyword>
<dbReference type="GeneID" id="59350459"/>
<dbReference type="Gene3D" id="2.60.34.10">
    <property type="entry name" value="Substrate Binding Domain Of DNAk, Chain A, domain 1"/>
    <property type="match status" value="1"/>
</dbReference>
<dbReference type="Gene3D" id="3.90.640.10">
    <property type="entry name" value="Actin, Chain A, domain 4"/>
    <property type="match status" value="1"/>
</dbReference>
<organism evidence="5 6">
    <name type="scientific">Mycena indigotica</name>
    <dbReference type="NCBI Taxonomy" id="2126181"/>
    <lineage>
        <taxon>Eukaryota</taxon>
        <taxon>Fungi</taxon>
        <taxon>Dikarya</taxon>
        <taxon>Basidiomycota</taxon>
        <taxon>Agaricomycotina</taxon>
        <taxon>Agaricomycetes</taxon>
        <taxon>Agaricomycetidae</taxon>
        <taxon>Agaricales</taxon>
        <taxon>Marasmiineae</taxon>
        <taxon>Mycenaceae</taxon>
        <taxon>Mycena</taxon>
    </lineage>
</organism>
<dbReference type="GO" id="GO:0005524">
    <property type="term" value="F:ATP binding"/>
    <property type="evidence" value="ECO:0007669"/>
    <property type="project" value="UniProtKB-KW"/>
</dbReference>
<comment type="caution">
    <text evidence="5">The sequence shown here is derived from an EMBL/GenBank/DDBJ whole genome shotgun (WGS) entry which is preliminary data.</text>
</comment>
<feature type="region of interest" description="Disordered" evidence="4">
    <location>
        <begin position="519"/>
        <end position="542"/>
    </location>
</feature>
<dbReference type="GO" id="GO:0140662">
    <property type="term" value="F:ATP-dependent protein folding chaperone"/>
    <property type="evidence" value="ECO:0007669"/>
    <property type="project" value="InterPro"/>
</dbReference>
<feature type="region of interest" description="Disordered" evidence="4">
    <location>
        <begin position="557"/>
        <end position="577"/>
    </location>
</feature>
<dbReference type="FunFam" id="3.90.640.10:FF:000003">
    <property type="entry name" value="Molecular chaperone DnaK"/>
    <property type="match status" value="1"/>
</dbReference>
<dbReference type="EMBL" id="JACAZF010000010">
    <property type="protein sequence ID" value="KAF7293612.1"/>
    <property type="molecule type" value="Genomic_DNA"/>
</dbReference>
<dbReference type="PRINTS" id="PR00301">
    <property type="entry name" value="HEATSHOCK70"/>
</dbReference>
<protein>
    <submittedName>
        <fullName evidence="5">Putative SSC1-mitochondrial HSP70 member</fullName>
    </submittedName>
</protein>
<dbReference type="Proteomes" id="UP000636479">
    <property type="component" value="Unassembled WGS sequence"/>
</dbReference>
<evidence type="ECO:0000256" key="2">
    <source>
        <dbReference type="ARBA" id="ARBA00022840"/>
    </source>
</evidence>
<sequence>MAMLSREPSPLIPQTLDHRIDLGTTNSCACAEMSCVIENSEGARTTPSVVAFAKHGERLVGLPAKRQAVVHATNTVFAFKRLIGRQFTDKEVADDRRPQNTGHLSSSASVTAGQLFPVEYDGGKKTFSAEELPSMVLTKMKETAEQYLNQKVNHAVITVPAHFNDAQRQATKDAGQIAGLNVLRVINEPTAAALAYGLDKDSKAKIVVVCDLGGGTFDISIIEMPTAASTKSSPPTRHHLGDEGFDILLVDHILKEFKSEHGIDLNGDRMAIQRIREAAAKAKIELSSTAQTEINLPFITADATGPKHINTKLLHSQFEALTSSLIQRTVARCKKALSDAGVKPSDVHQVILVGGMTRIETLGSIMTISSLATRPSLLQKSQVFSTAADRETAIEVKIYQGECELVVNNKLLGNFNLVGIPPAPKGVSQIEITFDIDADGIVNVSAKDKATRRDQSITILDKERRDLIKLSNKANSFCVDTENSVNEFKDQLDTAIKTKMDETQVASLGFQKLYEKKNAEHAASSEAPAEERKDDEKKESMPDVVLYCMTPNLDTRTLNTYPPTQQLMNPTGSEAHV</sequence>
<dbReference type="OrthoDB" id="2401965at2759"/>